<dbReference type="AlphaFoldDB" id="A0A494Y6X7"/>
<proteinExistence type="predicted"/>
<sequence>MSKPALTLMIAMLVMSSTYGQGVRAPVDSAASGADPVSGAHVSTSDADSVADTEHGQGAVPKAIGSKRVCVSAEVNGEIALSYDCLTQRLAPVRAASGDTPGTAEELATAPSNRVGTFSYSAESIRFGSAWGKSVEPQRPAPLVVVPPR</sequence>
<evidence type="ECO:0000256" key="1">
    <source>
        <dbReference type="SAM" id="MobiDB-lite"/>
    </source>
</evidence>
<evidence type="ECO:0000313" key="4">
    <source>
        <dbReference type="Proteomes" id="UP000270342"/>
    </source>
</evidence>
<gene>
    <name evidence="3" type="ORF">D7S86_07880</name>
</gene>
<protein>
    <recommendedName>
        <fullName evidence="5">DUF3617 family protein</fullName>
    </recommendedName>
</protein>
<accession>A0A494Y6X7</accession>
<reference evidence="3 4" key="1">
    <citation type="submission" date="2018-10" db="EMBL/GenBank/DDBJ databases">
        <title>Robbsia sp. DHC34, isolated from soil.</title>
        <authorList>
            <person name="Gao Z.-H."/>
            <person name="Qiu L.-H."/>
        </authorList>
    </citation>
    <scope>NUCLEOTIDE SEQUENCE [LARGE SCALE GENOMIC DNA]</scope>
    <source>
        <strain evidence="3 4">DHC34</strain>
    </source>
</reference>
<evidence type="ECO:0008006" key="5">
    <source>
        <dbReference type="Google" id="ProtNLM"/>
    </source>
</evidence>
<keyword evidence="2" id="KW-0732">Signal</keyword>
<feature type="signal peptide" evidence="2">
    <location>
        <begin position="1"/>
        <end position="20"/>
    </location>
</feature>
<dbReference type="Proteomes" id="UP000270342">
    <property type="component" value="Unassembled WGS sequence"/>
</dbReference>
<dbReference type="EMBL" id="RBZU01000002">
    <property type="protein sequence ID" value="RKP57832.1"/>
    <property type="molecule type" value="Genomic_DNA"/>
</dbReference>
<feature type="region of interest" description="Disordered" evidence="1">
    <location>
        <begin position="28"/>
        <end position="59"/>
    </location>
</feature>
<dbReference type="RefSeq" id="WP_121085187.1">
    <property type="nucleotide sequence ID" value="NZ_RBZU01000002.1"/>
</dbReference>
<evidence type="ECO:0000313" key="3">
    <source>
        <dbReference type="EMBL" id="RKP57832.1"/>
    </source>
</evidence>
<keyword evidence="4" id="KW-1185">Reference proteome</keyword>
<organism evidence="3 4">
    <name type="scientific">Pararobbsia silviterrae</name>
    <dbReference type="NCBI Taxonomy" id="1792498"/>
    <lineage>
        <taxon>Bacteria</taxon>
        <taxon>Pseudomonadati</taxon>
        <taxon>Pseudomonadota</taxon>
        <taxon>Betaproteobacteria</taxon>
        <taxon>Burkholderiales</taxon>
        <taxon>Burkholderiaceae</taxon>
        <taxon>Pararobbsia</taxon>
    </lineage>
</organism>
<name>A0A494Y6X7_9BURK</name>
<evidence type="ECO:0000256" key="2">
    <source>
        <dbReference type="SAM" id="SignalP"/>
    </source>
</evidence>
<feature type="chain" id="PRO_5019754192" description="DUF3617 family protein" evidence="2">
    <location>
        <begin position="21"/>
        <end position="149"/>
    </location>
</feature>
<dbReference type="OrthoDB" id="6025249at2"/>
<comment type="caution">
    <text evidence="3">The sequence shown here is derived from an EMBL/GenBank/DDBJ whole genome shotgun (WGS) entry which is preliminary data.</text>
</comment>